<name>A0A0F9QMC8_9ZZZZ</name>
<organism evidence="1">
    <name type="scientific">marine sediment metagenome</name>
    <dbReference type="NCBI Taxonomy" id="412755"/>
    <lineage>
        <taxon>unclassified sequences</taxon>
        <taxon>metagenomes</taxon>
        <taxon>ecological metagenomes</taxon>
    </lineage>
</organism>
<reference evidence="1" key="1">
    <citation type="journal article" date="2015" name="Nature">
        <title>Complex archaea that bridge the gap between prokaryotes and eukaryotes.</title>
        <authorList>
            <person name="Spang A."/>
            <person name="Saw J.H."/>
            <person name="Jorgensen S.L."/>
            <person name="Zaremba-Niedzwiedzka K."/>
            <person name="Martijn J."/>
            <person name="Lind A.E."/>
            <person name="van Eijk R."/>
            <person name="Schleper C."/>
            <person name="Guy L."/>
            <person name="Ettema T.J."/>
        </authorList>
    </citation>
    <scope>NUCLEOTIDE SEQUENCE</scope>
</reference>
<accession>A0A0F9QMC8</accession>
<proteinExistence type="predicted"/>
<dbReference type="EMBL" id="LAZR01001399">
    <property type="protein sequence ID" value="KKN45280.1"/>
    <property type="molecule type" value="Genomic_DNA"/>
</dbReference>
<dbReference type="AlphaFoldDB" id="A0A0F9QMC8"/>
<sequence length="63" mass="6969">MMPTKWSVNKAIESLRTLTNPFEKAGIQNPAQKPKLSEVIDEVAVSGNREELNGSSRKENTTP</sequence>
<comment type="caution">
    <text evidence="1">The sequence shown here is derived from an EMBL/GenBank/DDBJ whole genome shotgun (WGS) entry which is preliminary data.</text>
</comment>
<protein>
    <submittedName>
        <fullName evidence="1">Uncharacterized protein</fullName>
    </submittedName>
</protein>
<gene>
    <name evidence="1" type="ORF">LCGC14_0684660</name>
</gene>
<evidence type="ECO:0000313" key="1">
    <source>
        <dbReference type="EMBL" id="KKN45280.1"/>
    </source>
</evidence>